<evidence type="ECO:0000256" key="1">
    <source>
        <dbReference type="SAM" id="MobiDB-lite"/>
    </source>
</evidence>
<feature type="region of interest" description="Disordered" evidence="1">
    <location>
        <begin position="361"/>
        <end position="381"/>
    </location>
</feature>
<gene>
    <name evidence="2" type="ORF">MEUPH1_LOCUS8856</name>
</gene>
<keyword evidence="3" id="KW-1185">Reference proteome</keyword>
<feature type="compositionally biased region" description="Polar residues" evidence="1">
    <location>
        <begin position="213"/>
        <end position="234"/>
    </location>
</feature>
<feature type="region of interest" description="Disordered" evidence="1">
    <location>
        <begin position="71"/>
        <end position="121"/>
    </location>
</feature>
<sequence length="440" mass="49139">MANQRTASSSTFQLQQMVQPPIETLLFNDIIEEKSEQLRDIMDQFLQVHSFSKFESEFNLFLRRIKHITKDGQRNGTNHTRHTMHMPSDNGAQLSSKPTEDGGSQVDNTGEPPNAFKRPSVPEYIPKMTLTRNSQSNNILNRTMNFCDTIIEESLINDTAQEGTQQPEFLPPTAQKLYSVSSQNDNALPTTLNNGNDVDTMEIDSELVESVQIPNSSDNTSGSQLSPDQSNRSVGSLEKSKVKYLTEWSVNTKQIKSNKGNSKSVITLTGTLLAGDQTTELKKVHKAGILVVRKTKQIVKTDNGLYHLIGPIAEGSPANLFRACVETNGIPKTWRNILTNLSTEAEVNLNESMTRKGTIYSKEKKAGHNSSGPKSNFGRDLINDKDFRQQLTELSASRRMKPFSVCHTPTQLLKHKFHRKYVKACLIVGGQGKTDEKIDE</sequence>
<evidence type="ECO:0000313" key="2">
    <source>
        <dbReference type="EMBL" id="CAI6352642.1"/>
    </source>
</evidence>
<feature type="region of interest" description="Disordered" evidence="1">
    <location>
        <begin position="213"/>
        <end position="237"/>
    </location>
</feature>
<dbReference type="Proteomes" id="UP001160148">
    <property type="component" value="Unassembled WGS sequence"/>
</dbReference>
<organism evidence="2 3">
    <name type="scientific">Macrosiphum euphorbiae</name>
    <name type="common">potato aphid</name>
    <dbReference type="NCBI Taxonomy" id="13131"/>
    <lineage>
        <taxon>Eukaryota</taxon>
        <taxon>Metazoa</taxon>
        <taxon>Ecdysozoa</taxon>
        <taxon>Arthropoda</taxon>
        <taxon>Hexapoda</taxon>
        <taxon>Insecta</taxon>
        <taxon>Pterygota</taxon>
        <taxon>Neoptera</taxon>
        <taxon>Paraneoptera</taxon>
        <taxon>Hemiptera</taxon>
        <taxon>Sternorrhyncha</taxon>
        <taxon>Aphidomorpha</taxon>
        <taxon>Aphidoidea</taxon>
        <taxon>Aphididae</taxon>
        <taxon>Macrosiphini</taxon>
        <taxon>Macrosiphum</taxon>
    </lineage>
</organism>
<dbReference type="EMBL" id="CARXXK010000002">
    <property type="protein sequence ID" value="CAI6352642.1"/>
    <property type="molecule type" value="Genomic_DNA"/>
</dbReference>
<evidence type="ECO:0000313" key="3">
    <source>
        <dbReference type="Proteomes" id="UP001160148"/>
    </source>
</evidence>
<protein>
    <recommendedName>
        <fullName evidence="4">SANTA domain-containing protein</fullName>
    </recommendedName>
</protein>
<accession>A0AAV0WA11</accession>
<comment type="caution">
    <text evidence="2">The sequence shown here is derived from an EMBL/GenBank/DDBJ whole genome shotgun (WGS) entry which is preliminary data.</text>
</comment>
<proteinExistence type="predicted"/>
<evidence type="ECO:0008006" key="4">
    <source>
        <dbReference type="Google" id="ProtNLM"/>
    </source>
</evidence>
<name>A0AAV0WA11_9HEMI</name>
<reference evidence="2 3" key="1">
    <citation type="submission" date="2023-01" db="EMBL/GenBank/DDBJ databases">
        <authorList>
            <person name="Whitehead M."/>
        </authorList>
    </citation>
    <scope>NUCLEOTIDE SEQUENCE [LARGE SCALE GENOMIC DNA]</scope>
</reference>
<dbReference type="AlphaFoldDB" id="A0AAV0WA11"/>